<name>A0A485L3K5_9STRA</name>
<dbReference type="EMBL" id="CAADRA010005683">
    <property type="protein sequence ID" value="VFT92189.1"/>
    <property type="molecule type" value="Genomic_DNA"/>
</dbReference>
<evidence type="ECO:0000313" key="5">
    <source>
        <dbReference type="Proteomes" id="UP000332933"/>
    </source>
</evidence>
<dbReference type="InterPro" id="IPR043504">
    <property type="entry name" value="Peptidase_S1_PA_chymotrypsin"/>
</dbReference>
<reference evidence="4 5" key="1">
    <citation type="submission" date="2019-03" db="EMBL/GenBank/DDBJ databases">
        <authorList>
            <person name="Gaulin E."/>
            <person name="Dumas B."/>
        </authorList>
    </citation>
    <scope>NUCLEOTIDE SEQUENCE [LARGE SCALE GENOMIC DNA]</scope>
    <source>
        <strain evidence="4">CBS 568.67</strain>
    </source>
</reference>
<reference evidence="3" key="2">
    <citation type="submission" date="2019-06" db="EMBL/GenBank/DDBJ databases">
        <title>Genomics analysis of Aphanomyces spp. identifies a new class of oomycete effector associated with host adaptation.</title>
        <authorList>
            <person name="Gaulin E."/>
        </authorList>
    </citation>
    <scope>NUCLEOTIDE SEQUENCE</scope>
    <source>
        <strain evidence="3">CBS 578.67</strain>
    </source>
</reference>
<dbReference type="InterPro" id="IPR003961">
    <property type="entry name" value="FN3_dom"/>
</dbReference>
<dbReference type="SUPFAM" id="SSF48371">
    <property type="entry name" value="ARM repeat"/>
    <property type="match status" value="1"/>
</dbReference>
<dbReference type="Proteomes" id="UP000332933">
    <property type="component" value="Unassembled WGS sequence"/>
</dbReference>
<accession>A0A485L3K5</accession>
<protein>
    <submittedName>
        <fullName evidence="4">Aste57867_15383 protein</fullName>
    </submittedName>
</protein>
<dbReference type="SUPFAM" id="SSF49265">
    <property type="entry name" value="Fibronectin type III"/>
    <property type="match status" value="1"/>
</dbReference>
<evidence type="ECO:0000256" key="1">
    <source>
        <dbReference type="ARBA" id="ARBA00023026"/>
    </source>
</evidence>
<dbReference type="InterPro" id="IPR016024">
    <property type="entry name" value="ARM-type_fold"/>
</dbReference>
<dbReference type="Gene3D" id="1.20.5.190">
    <property type="match status" value="1"/>
</dbReference>
<dbReference type="InterPro" id="IPR013783">
    <property type="entry name" value="Ig-like_fold"/>
</dbReference>
<organism evidence="4 5">
    <name type="scientific">Aphanomyces stellatus</name>
    <dbReference type="NCBI Taxonomy" id="120398"/>
    <lineage>
        <taxon>Eukaryota</taxon>
        <taxon>Sar</taxon>
        <taxon>Stramenopiles</taxon>
        <taxon>Oomycota</taxon>
        <taxon>Saprolegniomycetes</taxon>
        <taxon>Saprolegniales</taxon>
        <taxon>Verrucalvaceae</taxon>
        <taxon>Aphanomyces</taxon>
    </lineage>
</organism>
<dbReference type="InterPro" id="IPR011989">
    <property type="entry name" value="ARM-like"/>
</dbReference>
<evidence type="ECO:0000313" key="3">
    <source>
        <dbReference type="EMBL" id="KAF0693680.1"/>
    </source>
</evidence>
<proteinExistence type="predicted"/>
<dbReference type="Pfam" id="PF13365">
    <property type="entry name" value="Trypsin_2"/>
    <property type="match status" value="1"/>
</dbReference>
<keyword evidence="5" id="KW-1185">Reference proteome</keyword>
<dbReference type="InterPro" id="IPR036116">
    <property type="entry name" value="FN3_sf"/>
</dbReference>
<dbReference type="PROSITE" id="PS50853">
    <property type="entry name" value="FN3"/>
    <property type="match status" value="1"/>
</dbReference>
<dbReference type="Gene3D" id="1.25.10.10">
    <property type="entry name" value="Leucine-rich Repeat Variant"/>
    <property type="match status" value="1"/>
</dbReference>
<keyword evidence="1" id="KW-0843">Virulence</keyword>
<dbReference type="PROSITE" id="PS50096">
    <property type="entry name" value="IQ"/>
    <property type="match status" value="2"/>
</dbReference>
<dbReference type="SUPFAM" id="SSF50494">
    <property type="entry name" value="Trypsin-like serine proteases"/>
    <property type="match status" value="1"/>
</dbReference>
<sequence length="933" mass="107353">MERASIRVGMRRKTMRGGKRASVLLGLNGKTFKRSVLTPQMVAEEEMLAAKMVQRMVRARLARNQFRRLLSQVYTKVYDKKTKQVRYVDNRTGIATETKPLLLKLLHCEGLESIEPLLPDDAAIRIQHCVRTWRARLLLREMIRDMYQKHMDPETKEFYYVNTQTKQVYHTKPLFLGNTEIELERFKYRNAACRLSTKANLIGNGVLVLFHNVHCILTDHYTLPDEDTAKYSRAQFNYRQGSIPFLVPLRSDRFFMTSTFGSYQLEADPFLDFTLCAIDTDSFQTAAGESVEPIKIVFNDRRLCCATDVQRHEEVEMVGHPHGKQAAVSRGHIDKFVPNMIKPKRLQYRVGMESGTSGSPVFNYGGRLLAIHHNPILKEPPMDCTLLQPIIDFTKTQIKPPTPLLLSSCMTSTTVNIYWQTPPQYKPWNGLYLTFVLEMCDRTKRGTTKGYYDHFAPIYTGPHMTYTVHKLVPNTKYAFRSRSVHVMDKSDWCAVMQITTLPATTEAWQVQYCRTIADAVGYLTKSSDVLVHRQSILWLKELAGKTRQSTPEDDPDPTLSEWGVVEPEYIACNASHAIRASLDRFHHLDDHVLDCLHVLVQCVQYRTEYRDRLVHVDWFEWVCRLFPHYSAVPTVIEKALALWGYLVKDNESGKEILMTVGGIPTVLELIESHLSLDAIAREACYVLAALCQNHRPAQQHMGVNLGIKVMAKVLAAFPYHPQVLYWACMTLGNVACDYEPNQVRGQKYKIVDCLVQAKIKFILKLNSLQDAIEKETNLLERLAATAIGEEVRNEMDMHDTRRQSLETIFKFMTSENVLGAANYALEYMMNPEQKQIQARTKHMAQRIVTIRLGAALTHWHNQTNKVLQGSIIRRLTTGFREKTLYGAFRTWEITTRELRVEQSSLAFRAKQGLILDLSKTKRQERYRLLVESK</sequence>
<gene>
    <name evidence="4" type="primary">Aste57867_15383</name>
    <name evidence="3" type="ORF">As57867_015327</name>
    <name evidence="4" type="ORF">ASTE57867_15383</name>
</gene>
<dbReference type="AlphaFoldDB" id="A0A485L3K5"/>
<evidence type="ECO:0000313" key="4">
    <source>
        <dbReference type="EMBL" id="VFT92189.1"/>
    </source>
</evidence>
<dbReference type="Gene3D" id="2.60.40.10">
    <property type="entry name" value="Immunoglobulins"/>
    <property type="match status" value="1"/>
</dbReference>
<dbReference type="OrthoDB" id="64552at2759"/>
<dbReference type="Gene3D" id="2.40.10.10">
    <property type="entry name" value="Trypsin-like serine proteases"/>
    <property type="match status" value="1"/>
</dbReference>
<evidence type="ECO:0000259" key="2">
    <source>
        <dbReference type="PROSITE" id="PS50853"/>
    </source>
</evidence>
<dbReference type="EMBL" id="VJMH01005662">
    <property type="protein sequence ID" value="KAF0693680.1"/>
    <property type="molecule type" value="Genomic_DNA"/>
</dbReference>
<dbReference type="InterPro" id="IPR009003">
    <property type="entry name" value="Peptidase_S1_PA"/>
</dbReference>
<dbReference type="CDD" id="cd00063">
    <property type="entry name" value="FN3"/>
    <property type="match status" value="1"/>
</dbReference>
<feature type="domain" description="Fibronectin type-III" evidence="2">
    <location>
        <begin position="400"/>
        <end position="503"/>
    </location>
</feature>